<dbReference type="RefSeq" id="WP_092678799.1">
    <property type="nucleotide sequence ID" value="NZ_FOXS01000010.1"/>
</dbReference>
<dbReference type="AlphaFoldDB" id="A0A1I6BMQ1"/>
<sequence>MKHYSKYSIEDALWGVGVQYLEFDVSSGALLRQVDDYGNILLYSEPHPTVPHERGTCHLGESSLQLELEYEEDRVLPLVFEAKWALATAFYDPRLDVQKRPATGDELTSADAAELIAAFNGRPL</sequence>
<keyword evidence="2" id="KW-1185">Reference proteome</keyword>
<dbReference type="OrthoDB" id="9894742at2"/>
<name>A0A1I6BMQ1_HYMAR</name>
<dbReference type="EMBL" id="FOXS01000010">
    <property type="protein sequence ID" value="SFQ82216.1"/>
    <property type="molecule type" value="Genomic_DNA"/>
</dbReference>
<dbReference type="Proteomes" id="UP000199029">
    <property type="component" value="Unassembled WGS sequence"/>
</dbReference>
<accession>A0A1I6BMQ1</accession>
<evidence type="ECO:0000313" key="2">
    <source>
        <dbReference type="Proteomes" id="UP000199029"/>
    </source>
</evidence>
<evidence type="ECO:0000313" key="1">
    <source>
        <dbReference type="EMBL" id="SFQ82216.1"/>
    </source>
</evidence>
<gene>
    <name evidence="1" type="ORF">SAMN04515668_4763</name>
</gene>
<proteinExistence type="predicted"/>
<reference evidence="2" key="1">
    <citation type="submission" date="2016-10" db="EMBL/GenBank/DDBJ databases">
        <authorList>
            <person name="Varghese N."/>
            <person name="Submissions S."/>
        </authorList>
    </citation>
    <scope>NUCLEOTIDE SEQUENCE [LARGE SCALE GENOMIC DNA]</scope>
    <source>
        <strain evidence="2">OR362-8,ATCC BAA-1266,JCM 13504</strain>
    </source>
</reference>
<organism evidence="1 2">
    <name type="scientific">Hymenobacter arizonensis</name>
    <name type="common">Siccationidurans arizonensis</name>
    <dbReference type="NCBI Taxonomy" id="1227077"/>
    <lineage>
        <taxon>Bacteria</taxon>
        <taxon>Pseudomonadati</taxon>
        <taxon>Bacteroidota</taxon>
        <taxon>Cytophagia</taxon>
        <taxon>Cytophagales</taxon>
        <taxon>Hymenobacteraceae</taxon>
        <taxon>Hymenobacter</taxon>
    </lineage>
</organism>
<protein>
    <submittedName>
        <fullName evidence="1">Uncharacterized protein</fullName>
    </submittedName>
</protein>